<feature type="DNA-binding region" description="H-T-H motif" evidence="4">
    <location>
        <begin position="38"/>
        <end position="57"/>
    </location>
</feature>
<name>A0A0J6W8B8_9MYCO</name>
<sequence>MKYGQEWQPPAVDWSSTRGRILLAASVLFAQRGFFGTSTRDIAEAVNIRQPSLFHHFEAKHEIFRTLVELDLGPSITRMDQRLRETSSWAEKLHLAIACDVREILAQPFDARGLYQDAVLALDEFDAERHGIEIFHRQIERVVTGGRRAGEFASFEPSFVVRATNGVLFETLREQGGPAGPVHRQRPIQAADFVVRSLLTDQARLDDIRAVTRRRLKELASSRAS</sequence>
<dbReference type="PRINTS" id="PR00455">
    <property type="entry name" value="HTHTETR"/>
</dbReference>
<protein>
    <submittedName>
        <fullName evidence="7">HTH-type transcriptional repressor KstR2</fullName>
    </submittedName>
    <submittedName>
        <fullName evidence="6">TetR family transcriptional regulator</fullName>
    </submittedName>
    <submittedName>
        <fullName evidence="8">TetR/AcrR family transcriptional regulator</fullName>
    </submittedName>
</protein>
<keyword evidence="2 4" id="KW-0238">DNA-binding</keyword>
<dbReference type="PROSITE" id="PS50977">
    <property type="entry name" value="HTH_TETR_2"/>
    <property type="match status" value="1"/>
</dbReference>
<keyword evidence="9" id="KW-1185">Reference proteome</keyword>
<evidence type="ECO:0000256" key="4">
    <source>
        <dbReference type="PROSITE-ProRule" id="PRU00335"/>
    </source>
</evidence>
<dbReference type="Proteomes" id="UP000294952">
    <property type="component" value="Unassembled WGS sequence"/>
</dbReference>
<keyword evidence="3" id="KW-0804">Transcription</keyword>
<evidence type="ECO:0000256" key="1">
    <source>
        <dbReference type="ARBA" id="ARBA00023015"/>
    </source>
</evidence>
<dbReference type="GO" id="GO:0003700">
    <property type="term" value="F:DNA-binding transcription factor activity"/>
    <property type="evidence" value="ECO:0007669"/>
    <property type="project" value="TreeGrafter"/>
</dbReference>
<proteinExistence type="predicted"/>
<dbReference type="EMBL" id="LAUZ02000025">
    <property type="protein sequence ID" value="KKF01257.1"/>
    <property type="molecule type" value="Genomic_DNA"/>
</dbReference>
<dbReference type="PANTHER" id="PTHR30055">
    <property type="entry name" value="HTH-TYPE TRANSCRIPTIONAL REGULATOR RUTR"/>
    <property type="match status" value="1"/>
</dbReference>
<dbReference type="RefSeq" id="WP_046363795.1">
    <property type="nucleotide sequence ID" value="NZ_CALTXN010000003.1"/>
</dbReference>
<dbReference type="PANTHER" id="PTHR30055:SF234">
    <property type="entry name" value="HTH-TYPE TRANSCRIPTIONAL REGULATOR BETI"/>
    <property type="match status" value="1"/>
</dbReference>
<evidence type="ECO:0000313" key="7">
    <source>
        <dbReference type="EMBL" id="KMO77872.1"/>
    </source>
</evidence>
<dbReference type="STRING" id="1807.MOBUDSM44075_01780"/>
<dbReference type="Proteomes" id="UP000034150">
    <property type="component" value="Unassembled WGS sequence"/>
</dbReference>
<feature type="domain" description="HTH tetR-type" evidence="5">
    <location>
        <begin position="15"/>
        <end position="75"/>
    </location>
</feature>
<dbReference type="OrthoDB" id="3766519at2"/>
<dbReference type="GO" id="GO:0000976">
    <property type="term" value="F:transcription cis-regulatory region binding"/>
    <property type="evidence" value="ECO:0007669"/>
    <property type="project" value="TreeGrafter"/>
</dbReference>
<dbReference type="InterPro" id="IPR009057">
    <property type="entry name" value="Homeodomain-like_sf"/>
</dbReference>
<evidence type="ECO:0000259" key="5">
    <source>
        <dbReference type="PROSITE" id="PS50977"/>
    </source>
</evidence>
<dbReference type="Gene3D" id="1.10.357.10">
    <property type="entry name" value="Tetracycline Repressor, domain 2"/>
    <property type="match status" value="1"/>
</dbReference>
<reference evidence="6 9" key="2">
    <citation type="submission" date="2015-04" db="EMBL/GenBank/DDBJ databases">
        <title>Genome sequence of Mycobacterium obuense UC1.</title>
        <authorList>
            <person name="Greninger A.L."/>
            <person name="Cunningham G."/>
            <person name="Chiu C.Y."/>
            <person name="Miller S."/>
        </authorList>
    </citation>
    <scope>NUCLEOTIDE SEQUENCE [LARGE SCALE GENOMIC DNA]</scope>
    <source>
        <strain evidence="6 9">UC1</strain>
    </source>
</reference>
<reference evidence="7 10" key="1">
    <citation type="journal article" date="2015" name="Genome Biol. Evol.">
        <title>Characterization of Three Mycobacterium spp. with Potential Use in Bioremediation by Genome Sequencing and Comparative Genomics.</title>
        <authorList>
            <person name="Das S."/>
            <person name="Pettersson B.M."/>
            <person name="Behra P.R."/>
            <person name="Ramesh M."/>
            <person name="Dasgupta S."/>
            <person name="Bhattacharya A."/>
            <person name="Kirsebom L.A."/>
        </authorList>
    </citation>
    <scope>NUCLEOTIDE SEQUENCE [LARGE SCALE GENOMIC DNA]</scope>
    <source>
        <strain evidence="7 10">DSM 44075</strain>
    </source>
</reference>
<keyword evidence="1" id="KW-0805">Transcription regulation</keyword>
<evidence type="ECO:0000313" key="8">
    <source>
        <dbReference type="EMBL" id="TDL08514.1"/>
    </source>
</evidence>
<accession>A0A0J6W8B8</accession>
<dbReference type="InterPro" id="IPR001647">
    <property type="entry name" value="HTH_TetR"/>
</dbReference>
<gene>
    <name evidence="7" type="primary">kstR2_4</name>
    <name evidence="8" type="ORF">EUA04_13860</name>
    <name evidence="7" type="ORF">MOBUDSM44075_01780</name>
    <name evidence="6" type="ORF">WN67_14770</name>
</gene>
<organism evidence="7 10">
    <name type="scientific">Mycolicibacterium obuense</name>
    <dbReference type="NCBI Taxonomy" id="1807"/>
    <lineage>
        <taxon>Bacteria</taxon>
        <taxon>Bacillati</taxon>
        <taxon>Actinomycetota</taxon>
        <taxon>Actinomycetes</taxon>
        <taxon>Mycobacteriales</taxon>
        <taxon>Mycobacteriaceae</taxon>
        <taxon>Mycolicibacterium</taxon>
    </lineage>
</organism>
<evidence type="ECO:0000256" key="2">
    <source>
        <dbReference type="ARBA" id="ARBA00023125"/>
    </source>
</evidence>
<evidence type="ECO:0000313" key="9">
    <source>
        <dbReference type="Proteomes" id="UP000034150"/>
    </source>
</evidence>
<reference evidence="8 11" key="3">
    <citation type="submission" date="2019-01" db="EMBL/GenBank/DDBJ databases">
        <title>High-quality-draft genome sequences of five non-tuberculosis mycobacteriaceae isolated from a nosocomial environment.</title>
        <authorList>
            <person name="Tiago I."/>
            <person name="Alarico S."/>
            <person name="Pereira S.G."/>
            <person name="Coelho C."/>
            <person name="Maranha A."/>
            <person name="Empadinhas N."/>
        </authorList>
    </citation>
    <scope>NUCLEOTIDE SEQUENCE [LARGE SCALE GENOMIC DNA]</scope>
    <source>
        <strain evidence="8 11">22DIII</strain>
    </source>
</reference>
<evidence type="ECO:0000313" key="10">
    <source>
        <dbReference type="Proteomes" id="UP000036313"/>
    </source>
</evidence>
<evidence type="ECO:0000256" key="3">
    <source>
        <dbReference type="ARBA" id="ARBA00023163"/>
    </source>
</evidence>
<evidence type="ECO:0000313" key="11">
    <source>
        <dbReference type="Proteomes" id="UP000294952"/>
    </source>
</evidence>
<evidence type="ECO:0000313" key="6">
    <source>
        <dbReference type="EMBL" id="KKF01257.1"/>
    </source>
</evidence>
<comment type="caution">
    <text evidence="7">The sequence shown here is derived from an EMBL/GenBank/DDBJ whole genome shotgun (WGS) entry which is preliminary data.</text>
</comment>
<dbReference type="SUPFAM" id="SSF46689">
    <property type="entry name" value="Homeodomain-like"/>
    <property type="match status" value="1"/>
</dbReference>
<dbReference type="EMBL" id="SDLP01000003">
    <property type="protein sequence ID" value="TDL08514.1"/>
    <property type="molecule type" value="Genomic_DNA"/>
</dbReference>
<dbReference type="Proteomes" id="UP000036313">
    <property type="component" value="Unassembled WGS sequence"/>
</dbReference>
<dbReference type="EMBL" id="JYNU01000009">
    <property type="protein sequence ID" value="KMO77872.1"/>
    <property type="molecule type" value="Genomic_DNA"/>
</dbReference>
<dbReference type="InterPro" id="IPR050109">
    <property type="entry name" value="HTH-type_TetR-like_transc_reg"/>
</dbReference>
<dbReference type="AlphaFoldDB" id="A0A0J6W8B8"/>
<dbReference type="Pfam" id="PF00440">
    <property type="entry name" value="TetR_N"/>
    <property type="match status" value="1"/>
</dbReference>
<dbReference type="PATRIC" id="fig|1807.13.peg.2556"/>